<dbReference type="AlphaFoldDB" id="A0A3A3FKX4"/>
<sequence length="165" mass="18358">MNQGQFTRLVEEFCKHCGLPEPERILHGGPIAVNDIVFSLIYSEEVNPDAIFAYADFGEAPRGSETDVFRTLLETNLSLYDGKGPTFAISPETGRVVLSACYVIADTPPDELRKHLVKMAEQAKAWRADPLFGSSKQDAQRPRPSATAFQRPGKRLSGKEHVRLR</sequence>
<dbReference type="SUPFAM" id="SSF69635">
    <property type="entry name" value="Type III secretory system chaperone-like"/>
    <property type="match status" value="1"/>
</dbReference>
<dbReference type="OrthoDB" id="8719930at2"/>
<dbReference type="CDD" id="cd17020">
    <property type="entry name" value="T3SC_IA_ShcM-like"/>
    <property type="match status" value="1"/>
</dbReference>
<evidence type="ECO:0000313" key="3">
    <source>
        <dbReference type="Proteomes" id="UP000265955"/>
    </source>
</evidence>
<proteinExistence type="predicted"/>
<dbReference type="EMBL" id="QYUO01000003">
    <property type="protein sequence ID" value="RJF92162.1"/>
    <property type="molecule type" value="Genomic_DNA"/>
</dbReference>
<dbReference type="Gene3D" id="3.30.1460.10">
    <property type="match status" value="1"/>
</dbReference>
<reference evidence="3" key="1">
    <citation type="submission" date="2018-09" db="EMBL/GenBank/DDBJ databases">
        <authorList>
            <person name="Zhu H."/>
        </authorList>
    </citation>
    <scope>NUCLEOTIDE SEQUENCE [LARGE SCALE GENOMIC DNA]</scope>
    <source>
        <strain evidence="3">K1R23-30</strain>
    </source>
</reference>
<name>A0A3A3FKX4_9BURK</name>
<dbReference type="InterPro" id="IPR010261">
    <property type="entry name" value="Tir_chaperone"/>
</dbReference>
<comment type="caution">
    <text evidence="2">The sequence shown here is derived from an EMBL/GenBank/DDBJ whole genome shotgun (WGS) entry which is preliminary data.</text>
</comment>
<evidence type="ECO:0000313" key="2">
    <source>
        <dbReference type="EMBL" id="RJF92162.1"/>
    </source>
</evidence>
<feature type="region of interest" description="Disordered" evidence="1">
    <location>
        <begin position="131"/>
        <end position="165"/>
    </location>
</feature>
<dbReference type="Proteomes" id="UP000265955">
    <property type="component" value="Unassembled WGS sequence"/>
</dbReference>
<keyword evidence="3" id="KW-1185">Reference proteome</keyword>
<dbReference type="Pfam" id="PF05932">
    <property type="entry name" value="CesT"/>
    <property type="match status" value="1"/>
</dbReference>
<evidence type="ECO:0000256" key="1">
    <source>
        <dbReference type="SAM" id="MobiDB-lite"/>
    </source>
</evidence>
<dbReference type="GO" id="GO:0030254">
    <property type="term" value="P:protein secretion by the type III secretion system"/>
    <property type="evidence" value="ECO:0007669"/>
    <property type="project" value="InterPro"/>
</dbReference>
<gene>
    <name evidence="2" type="ORF">D3871_26330</name>
</gene>
<organism evidence="2 3">
    <name type="scientific">Noviherbaspirillum saxi</name>
    <dbReference type="NCBI Taxonomy" id="2320863"/>
    <lineage>
        <taxon>Bacteria</taxon>
        <taxon>Pseudomonadati</taxon>
        <taxon>Pseudomonadota</taxon>
        <taxon>Betaproteobacteria</taxon>
        <taxon>Burkholderiales</taxon>
        <taxon>Oxalobacteraceae</taxon>
        <taxon>Noviherbaspirillum</taxon>
    </lineage>
</organism>
<dbReference type="RefSeq" id="WP_119772048.1">
    <property type="nucleotide sequence ID" value="NZ_QYUO01000003.1"/>
</dbReference>
<protein>
    <submittedName>
        <fullName evidence="2">Molecular chaperone Tir</fullName>
    </submittedName>
</protein>
<accession>A0A3A3FKX4</accession>